<dbReference type="GO" id="GO:0008270">
    <property type="term" value="F:zinc ion binding"/>
    <property type="evidence" value="ECO:0007669"/>
    <property type="project" value="UniProtKB-KW"/>
</dbReference>
<dbReference type="Gene3D" id="2.30.30.380">
    <property type="entry name" value="Zn-finger domain of Sec23/24"/>
    <property type="match status" value="1"/>
</dbReference>
<evidence type="ECO:0000259" key="5">
    <source>
        <dbReference type="PROSITE" id="PS50172"/>
    </source>
</evidence>
<sequence length="392" mass="43421">MSEKQSKATVATGAWVCPHCTVEQQAGTSYCQMCHFARPQDRRGVPQIFAGYVIHFNGIVPRTIMHPSHSVEWRMAERHGASCCTDFDPSLVNILIYRPGYERSEKCRACIERFTGIPCVPITWMLDSLLQSRQIHPSLYRLTTVPPVANPTVRGTNLPHHQHPFYQLNKNEYAIPTSFPPTKNKAVKVKVTAGAGVAYKDLDVPVDMEAAIPPFFEVEPFQYATVDVFDAAVACAAGTNADAGDDENDEIEARKDKAGIELIAAQQASNKVDRMLFSGMTVVLSPSLQRHAALIMALERCGGKVAEPQGSLEKTLRSEVTHVIYAHEDKKADIMIEAAHLIYSDLPGLQMAQSNWLEDCLILGELLPLHGMYAPTEKLMETLNKKYAKGKN</sequence>
<dbReference type="Proteomes" id="UP001430356">
    <property type="component" value="Unassembled WGS sequence"/>
</dbReference>
<evidence type="ECO:0000259" key="6">
    <source>
        <dbReference type="PROSITE" id="PS50199"/>
    </source>
</evidence>
<keyword evidence="2 4" id="KW-0863">Zinc-finger</keyword>
<proteinExistence type="predicted"/>
<dbReference type="PROSITE" id="PS50199">
    <property type="entry name" value="ZF_RANBP2_2"/>
    <property type="match status" value="1"/>
</dbReference>
<keyword evidence="8" id="KW-1185">Reference proteome</keyword>
<organism evidence="7 8">
    <name type="scientific">Novymonas esmeraldas</name>
    <dbReference type="NCBI Taxonomy" id="1808958"/>
    <lineage>
        <taxon>Eukaryota</taxon>
        <taxon>Discoba</taxon>
        <taxon>Euglenozoa</taxon>
        <taxon>Kinetoplastea</taxon>
        <taxon>Metakinetoplastina</taxon>
        <taxon>Trypanosomatida</taxon>
        <taxon>Trypanosomatidae</taxon>
        <taxon>Novymonas</taxon>
    </lineage>
</organism>
<name>A0AAW0F518_9TRYP</name>
<dbReference type="PROSITE" id="PS50172">
    <property type="entry name" value="BRCT"/>
    <property type="match status" value="2"/>
</dbReference>
<evidence type="ECO:0008006" key="9">
    <source>
        <dbReference type="Google" id="ProtNLM"/>
    </source>
</evidence>
<accession>A0AAW0F518</accession>
<evidence type="ECO:0000256" key="1">
    <source>
        <dbReference type="ARBA" id="ARBA00022723"/>
    </source>
</evidence>
<dbReference type="InterPro" id="IPR001876">
    <property type="entry name" value="Znf_RanBP2"/>
</dbReference>
<evidence type="ECO:0000256" key="4">
    <source>
        <dbReference type="PROSITE-ProRule" id="PRU00322"/>
    </source>
</evidence>
<feature type="domain" description="BRCT" evidence="5">
    <location>
        <begin position="44"/>
        <end position="142"/>
    </location>
</feature>
<dbReference type="SMART" id="SM00292">
    <property type="entry name" value="BRCT"/>
    <property type="match status" value="2"/>
</dbReference>
<keyword evidence="1" id="KW-0479">Metal-binding</keyword>
<dbReference type="EMBL" id="JAECZO010000009">
    <property type="protein sequence ID" value="KAK7200911.1"/>
    <property type="molecule type" value="Genomic_DNA"/>
</dbReference>
<evidence type="ECO:0000256" key="3">
    <source>
        <dbReference type="ARBA" id="ARBA00022833"/>
    </source>
</evidence>
<keyword evidence="3" id="KW-0862">Zinc</keyword>
<gene>
    <name evidence="7" type="ORF">NESM_000150000</name>
</gene>
<dbReference type="SUPFAM" id="SSF52113">
    <property type="entry name" value="BRCT domain"/>
    <property type="match status" value="2"/>
</dbReference>
<dbReference type="InterPro" id="IPR036443">
    <property type="entry name" value="Znf_RanBP2_sf"/>
</dbReference>
<dbReference type="SUPFAM" id="SSF90209">
    <property type="entry name" value="Ran binding protein zinc finger-like"/>
    <property type="match status" value="1"/>
</dbReference>
<feature type="domain" description="RanBP2-type" evidence="6">
    <location>
        <begin position="11"/>
        <end position="40"/>
    </location>
</feature>
<dbReference type="InterPro" id="IPR001357">
    <property type="entry name" value="BRCT_dom"/>
</dbReference>
<feature type="domain" description="BRCT" evidence="5">
    <location>
        <begin position="272"/>
        <end position="374"/>
    </location>
</feature>
<reference evidence="7 8" key="1">
    <citation type="journal article" date="2021" name="MBio">
        <title>A New Model Trypanosomatid, Novymonas esmeraldas: Genomic Perception of Its 'Candidatus Pandoraea novymonadis' Endosymbiont.</title>
        <authorList>
            <person name="Zakharova A."/>
            <person name="Saura A."/>
            <person name="Butenko A."/>
            <person name="Podesvova L."/>
            <person name="Warmusova S."/>
            <person name="Kostygov A.Y."/>
            <person name="Nenarokova A."/>
            <person name="Lukes J."/>
            <person name="Opperdoes F.R."/>
            <person name="Yurchenko V."/>
        </authorList>
    </citation>
    <scope>NUCLEOTIDE SEQUENCE [LARGE SCALE GENOMIC DNA]</scope>
    <source>
        <strain evidence="7 8">E262AT.01</strain>
    </source>
</reference>
<evidence type="ECO:0000256" key="2">
    <source>
        <dbReference type="ARBA" id="ARBA00022771"/>
    </source>
</evidence>
<comment type="caution">
    <text evidence="7">The sequence shown here is derived from an EMBL/GenBank/DDBJ whole genome shotgun (WGS) entry which is preliminary data.</text>
</comment>
<dbReference type="SMART" id="SM00547">
    <property type="entry name" value="ZnF_RBZ"/>
    <property type="match status" value="1"/>
</dbReference>
<evidence type="ECO:0000313" key="8">
    <source>
        <dbReference type="Proteomes" id="UP001430356"/>
    </source>
</evidence>
<dbReference type="Gene3D" id="3.40.50.10190">
    <property type="entry name" value="BRCT domain"/>
    <property type="match status" value="2"/>
</dbReference>
<protein>
    <recommendedName>
        <fullName evidence="9">BRCT domain-containing protein</fullName>
    </recommendedName>
</protein>
<evidence type="ECO:0000313" key="7">
    <source>
        <dbReference type="EMBL" id="KAK7200911.1"/>
    </source>
</evidence>
<dbReference type="InterPro" id="IPR036420">
    <property type="entry name" value="BRCT_dom_sf"/>
</dbReference>
<dbReference type="AlphaFoldDB" id="A0AAW0F518"/>
<dbReference type="CDD" id="cd00027">
    <property type="entry name" value="BRCT"/>
    <property type="match status" value="1"/>
</dbReference>